<dbReference type="PROSITE" id="PS50082">
    <property type="entry name" value="WD_REPEATS_2"/>
    <property type="match status" value="1"/>
</dbReference>
<dbReference type="GO" id="GO:0005737">
    <property type="term" value="C:cytoplasm"/>
    <property type="evidence" value="ECO:0007669"/>
    <property type="project" value="UniProtKB-SubCell"/>
</dbReference>
<comment type="subcellular location">
    <subcellularLocation>
        <location evidence="1">Cytoplasm</location>
    </subcellularLocation>
</comment>
<feature type="region of interest" description="Disordered" evidence="7">
    <location>
        <begin position="650"/>
        <end position="685"/>
    </location>
</feature>
<dbReference type="InterPro" id="IPR050687">
    <property type="entry name" value="Dynein_IC"/>
</dbReference>
<keyword evidence="10" id="KW-1185">Reference proteome</keyword>
<dbReference type="OrthoDB" id="366230at2759"/>
<dbReference type="InterPro" id="IPR036322">
    <property type="entry name" value="WD40_repeat_dom_sf"/>
</dbReference>
<feature type="transmembrane region" description="Helical" evidence="8">
    <location>
        <begin position="727"/>
        <end position="750"/>
    </location>
</feature>
<evidence type="ECO:0000256" key="2">
    <source>
        <dbReference type="ARBA" id="ARBA00022490"/>
    </source>
</evidence>
<keyword evidence="3 5" id="KW-0853">WD repeat</keyword>
<dbReference type="EMBL" id="LAVV01001643">
    <property type="protein sequence ID" value="KNZ63419.1"/>
    <property type="molecule type" value="Genomic_DNA"/>
</dbReference>
<dbReference type="PANTHER" id="PTHR12442">
    <property type="entry name" value="DYNEIN INTERMEDIATE CHAIN"/>
    <property type="match status" value="1"/>
</dbReference>
<dbReference type="Proteomes" id="UP000037035">
    <property type="component" value="Unassembled WGS sequence"/>
</dbReference>
<keyword evidence="4" id="KW-0677">Repeat</keyword>
<feature type="repeat" description="WD" evidence="5">
    <location>
        <begin position="611"/>
        <end position="648"/>
    </location>
</feature>
<feature type="compositionally biased region" description="Polar residues" evidence="7">
    <location>
        <begin position="114"/>
        <end position="129"/>
    </location>
</feature>
<evidence type="ECO:0000256" key="5">
    <source>
        <dbReference type="PROSITE-ProRule" id="PRU00221"/>
    </source>
</evidence>
<keyword evidence="6" id="KW-0175">Coiled coil</keyword>
<sequence>MDRRRQDIEDKRAKLGMILSFSERLERSAGLGCKRNVAQDRRQVLNRPSIITMTAAHNSYSACFVSLVHSLQAPITTGIPNPRPTRAEIDSLVSDLLSPGGGHSSASSGVASPIPNTTFPHTGNTAGKTSSIGGGRHSFGRRSSQGSHSGGQITSSDLDNFPSTLPPASEPKDAGSVTGASPLSALPNFTYSSQDLYEIAPKPRLLYNKSVQTHSISVGPGPSGSIVSNGDGTQSTVNPNEEELRLKLIKELENERKKLEQEIKDEQRRIEKEMEEDRLREGINFMCTILGIVGLDPRTLATIYSDAEFNEFLESSSKIIQRALSDGYDYLKDYSMNCGDEDGMYAVCNPKGFVSQTVIRLTPAFKFRDDREGKRVKRSCEFYEEKLLKNRSVTDLDWSTKANGTYFDLALPHPQNPELSLASYNKNPSGINEPDGLVCVWNLHLLDRPEYTFHSQVPISSSVSDVLSATFSPFHPNLVIGGTYSGQILIWDIRHRKHLPVLKTPLSSSGHTHPVYSTSIIGTQNSHNLISVSTDGTICSWALDMLAQPQDLIEVLNPTHHRTDEMSPTCFSLPANEINTIWFGTEEGNVYEANRFDRAGMKSGLIQSLVYQGHSGPVLGIDFHPMSGPVDFSDLFLTCGVDWTVKLWRPQGNNKKGDQPPEPVPTPRQARLNNAPASNKPNSSAPRANIVAPVYSFEEADDYILDVKWHPCHPAMFGTVQPFSDDYFLFILLINIGFSFWQVPIVSIYTNPSQPKGLNKLAWDKREGKKDIGELALPKENEWDQMRKTFGNLMDTHSNAMSALDAR</sequence>
<keyword evidence="8" id="KW-0812">Transmembrane</keyword>
<keyword evidence="8" id="KW-0472">Membrane</keyword>
<dbReference type="Gene3D" id="2.130.10.10">
    <property type="entry name" value="YVTN repeat-like/Quinoprotein amine dehydrogenase"/>
    <property type="match status" value="1"/>
</dbReference>
<dbReference type="AlphaFoldDB" id="A0A0L6VRU6"/>
<evidence type="ECO:0000256" key="6">
    <source>
        <dbReference type="SAM" id="Coils"/>
    </source>
</evidence>
<dbReference type="VEuPathDB" id="FungiDB:VP01_1147g3"/>
<feature type="compositionally biased region" description="Low complexity" evidence="7">
    <location>
        <begin position="673"/>
        <end position="685"/>
    </location>
</feature>
<proteinExistence type="predicted"/>
<feature type="compositionally biased region" description="Low complexity" evidence="7">
    <location>
        <begin position="141"/>
        <end position="156"/>
    </location>
</feature>
<evidence type="ECO:0000256" key="3">
    <source>
        <dbReference type="ARBA" id="ARBA00022574"/>
    </source>
</evidence>
<reference evidence="9 10" key="1">
    <citation type="submission" date="2015-08" db="EMBL/GenBank/DDBJ databases">
        <title>Next Generation Sequencing and Analysis of the Genome of Puccinia sorghi L Schw, the Causal Agent of Maize Common Rust.</title>
        <authorList>
            <person name="Rochi L."/>
            <person name="Burguener G."/>
            <person name="Darino M."/>
            <person name="Turjanski A."/>
            <person name="Kreff E."/>
            <person name="Dieguez M.J."/>
            <person name="Sacco F."/>
        </authorList>
    </citation>
    <scope>NUCLEOTIDE SEQUENCE [LARGE SCALE GENOMIC DNA]</scope>
    <source>
        <strain evidence="9 10">RO10H11247</strain>
    </source>
</reference>
<name>A0A0L6VRU6_9BASI</name>
<dbReference type="GO" id="GO:0005868">
    <property type="term" value="C:cytoplasmic dynein complex"/>
    <property type="evidence" value="ECO:0007669"/>
    <property type="project" value="TreeGrafter"/>
</dbReference>
<dbReference type="InterPro" id="IPR001680">
    <property type="entry name" value="WD40_rpt"/>
</dbReference>
<evidence type="ECO:0000256" key="8">
    <source>
        <dbReference type="SAM" id="Phobius"/>
    </source>
</evidence>
<feature type="coiled-coil region" evidence="6">
    <location>
        <begin position="242"/>
        <end position="280"/>
    </location>
</feature>
<keyword evidence="2" id="KW-0963">Cytoplasm</keyword>
<evidence type="ECO:0000256" key="7">
    <source>
        <dbReference type="SAM" id="MobiDB-lite"/>
    </source>
</evidence>
<dbReference type="SMART" id="SM00320">
    <property type="entry name" value="WD40"/>
    <property type="match status" value="3"/>
</dbReference>
<dbReference type="InterPro" id="IPR015943">
    <property type="entry name" value="WD40/YVTN_repeat-like_dom_sf"/>
</dbReference>
<dbReference type="SUPFAM" id="SSF50978">
    <property type="entry name" value="WD40 repeat-like"/>
    <property type="match status" value="1"/>
</dbReference>
<keyword evidence="8" id="KW-1133">Transmembrane helix</keyword>
<organism evidence="9 10">
    <name type="scientific">Puccinia sorghi</name>
    <dbReference type="NCBI Taxonomy" id="27349"/>
    <lineage>
        <taxon>Eukaryota</taxon>
        <taxon>Fungi</taxon>
        <taxon>Dikarya</taxon>
        <taxon>Basidiomycota</taxon>
        <taxon>Pucciniomycotina</taxon>
        <taxon>Pucciniomycetes</taxon>
        <taxon>Pucciniales</taxon>
        <taxon>Pucciniaceae</taxon>
        <taxon>Puccinia</taxon>
    </lineage>
</organism>
<feature type="region of interest" description="Disordered" evidence="7">
    <location>
        <begin position="94"/>
        <end position="180"/>
    </location>
</feature>
<dbReference type="GO" id="GO:0045503">
    <property type="term" value="F:dynein light chain binding"/>
    <property type="evidence" value="ECO:0007669"/>
    <property type="project" value="TreeGrafter"/>
</dbReference>
<comment type="caution">
    <text evidence="9">The sequence shown here is derived from an EMBL/GenBank/DDBJ whole genome shotgun (WGS) entry which is preliminary data.</text>
</comment>
<evidence type="ECO:0000256" key="1">
    <source>
        <dbReference type="ARBA" id="ARBA00004496"/>
    </source>
</evidence>
<evidence type="ECO:0000256" key="4">
    <source>
        <dbReference type="ARBA" id="ARBA00022737"/>
    </source>
</evidence>
<evidence type="ECO:0000313" key="10">
    <source>
        <dbReference type="Proteomes" id="UP000037035"/>
    </source>
</evidence>
<dbReference type="Pfam" id="PF00400">
    <property type="entry name" value="WD40"/>
    <property type="match status" value="1"/>
</dbReference>
<evidence type="ECO:0000313" key="9">
    <source>
        <dbReference type="EMBL" id="KNZ63419.1"/>
    </source>
</evidence>
<feature type="region of interest" description="Disordered" evidence="7">
    <location>
        <begin position="216"/>
        <end position="238"/>
    </location>
</feature>
<gene>
    <name evidence="9" type="ORF">VP01_1147g3</name>
</gene>
<dbReference type="PANTHER" id="PTHR12442:SF22">
    <property type="entry name" value="CYTOPLASMIC DYNEIN 1 INTERMEDIATE CHAIN-RELATED"/>
    <property type="match status" value="1"/>
</dbReference>
<dbReference type="GO" id="GO:0045504">
    <property type="term" value="F:dynein heavy chain binding"/>
    <property type="evidence" value="ECO:0007669"/>
    <property type="project" value="TreeGrafter"/>
</dbReference>
<accession>A0A0L6VRU6</accession>
<protein>
    <submittedName>
        <fullName evidence="9">Dynein intermediate chain, cytosolic</fullName>
    </submittedName>
</protein>
<feature type="compositionally biased region" description="Low complexity" evidence="7">
    <location>
        <begin position="216"/>
        <end position="228"/>
    </location>
</feature>
<dbReference type="GO" id="GO:0010970">
    <property type="term" value="P:transport along microtubule"/>
    <property type="evidence" value="ECO:0007669"/>
    <property type="project" value="TreeGrafter"/>
</dbReference>
<dbReference type="STRING" id="27349.A0A0L6VRU6"/>
<feature type="compositionally biased region" description="Low complexity" evidence="7">
    <location>
        <begin position="104"/>
        <end position="113"/>
    </location>
</feature>